<reference evidence="1" key="1">
    <citation type="submission" date="2014-09" db="EMBL/GenBank/DDBJ databases">
        <authorList>
            <person name="Magalhaes I.L.F."/>
            <person name="Oliveira U."/>
            <person name="Santos F.R."/>
            <person name="Vidigal T.H.D.A."/>
            <person name="Brescovit A.D."/>
            <person name="Santos A.J."/>
        </authorList>
    </citation>
    <scope>NUCLEOTIDE SEQUENCE</scope>
    <source>
        <tissue evidence="1">Shoot tissue taken approximately 20 cm above the soil surface</tissue>
    </source>
</reference>
<organism evidence="1">
    <name type="scientific">Arundo donax</name>
    <name type="common">Giant reed</name>
    <name type="synonym">Donax arundinaceus</name>
    <dbReference type="NCBI Taxonomy" id="35708"/>
    <lineage>
        <taxon>Eukaryota</taxon>
        <taxon>Viridiplantae</taxon>
        <taxon>Streptophyta</taxon>
        <taxon>Embryophyta</taxon>
        <taxon>Tracheophyta</taxon>
        <taxon>Spermatophyta</taxon>
        <taxon>Magnoliopsida</taxon>
        <taxon>Liliopsida</taxon>
        <taxon>Poales</taxon>
        <taxon>Poaceae</taxon>
        <taxon>PACMAD clade</taxon>
        <taxon>Arundinoideae</taxon>
        <taxon>Arundineae</taxon>
        <taxon>Arundo</taxon>
    </lineage>
</organism>
<dbReference type="EMBL" id="GBRH01280524">
    <property type="protein sequence ID" value="JAD17371.1"/>
    <property type="molecule type" value="Transcribed_RNA"/>
</dbReference>
<evidence type="ECO:0000313" key="1">
    <source>
        <dbReference type="EMBL" id="JAD17371.1"/>
    </source>
</evidence>
<name>A0A0A9QBJ1_ARUDO</name>
<dbReference type="AlphaFoldDB" id="A0A0A9QBJ1"/>
<proteinExistence type="predicted"/>
<reference evidence="1" key="2">
    <citation type="journal article" date="2015" name="Data Brief">
        <title>Shoot transcriptome of the giant reed, Arundo donax.</title>
        <authorList>
            <person name="Barrero R.A."/>
            <person name="Guerrero F.D."/>
            <person name="Moolhuijzen P."/>
            <person name="Goolsby J.A."/>
            <person name="Tidwell J."/>
            <person name="Bellgard S.E."/>
            <person name="Bellgard M.I."/>
        </authorList>
    </citation>
    <scope>NUCLEOTIDE SEQUENCE</scope>
    <source>
        <tissue evidence="1">Shoot tissue taken approximately 20 cm above the soil surface</tissue>
    </source>
</reference>
<accession>A0A0A9QBJ1</accession>
<protein>
    <submittedName>
        <fullName evidence="1">Uncharacterized protein</fullName>
    </submittedName>
</protein>
<sequence length="59" mass="6884">MILNYLGYIGRITIGRSRTWRSAWLKKNPIELLNELEPKSTIRNNPSKQNLVFPLLTSK</sequence>